<name>A0ABP7BN98_9MICC</name>
<evidence type="ECO:0000313" key="7">
    <source>
        <dbReference type="Proteomes" id="UP001500752"/>
    </source>
</evidence>
<evidence type="ECO:0000259" key="5">
    <source>
        <dbReference type="PROSITE" id="PS50931"/>
    </source>
</evidence>
<evidence type="ECO:0000256" key="1">
    <source>
        <dbReference type="ARBA" id="ARBA00009437"/>
    </source>
</evidence>
<evidence type="ECO:0000256" key="2">
    <source>
        <dbReference type="ARBA" id="ARBA00023015"/>
    </source>
</evidence>
<dbReference type="Gene3D" id="1.10.10.10">
    <property type="entry name" value="Winged helix-like DNA-binding domain superfamily/Winged helix DNA-binding domain"/>
    <property type="match status" value="1"/>
</dbReference>
<keyword evidence="2" id="KW-0805">Transcription regulation</keyword>
<organism evidence="6 7">
    <name type="scientific">Arthrobacter ginkgonis</name>
    <dbReference type="NCBI Taxonomy" id="1630594"/>
    <lineage>
        <taxon>Bacteria</taxon>
        <taxon>Bacillati</taxon>
        <taxon>Actinomycetota</taxon>
        <taxon>Actinomycetes</taxon>
        <taxon>Micrococcales</taxon>
        <taxon>Micrococcaceae</taxon>
        <taxon>Arthrobacter</taxon>
    </lineage>
</organism>
<evidence type="ECO:0000256" key="3">
    <source>
        <dbReference type="ARBA" id="ARBA00023125"/>
    </source>
</evidence>
<keyword evidence="7" id="KW-1185">Reference proteome</keyword>
<gene>
    <name evidence="6" type="ORF">GCM10023081_00700</name>
</gene>
<comment type="caution">
    <text evidence="6">The sequence shown here is derived from an EMBL/GenBank/DDBJ whole genome shotgun (WGS) entry which is preliminary data.</text>
</comment>
<evidence type="ECO:0000256" key="4">
    <source>
        <dbReference type="ARBA" id="ARBA00023163"/>
    </source>
</evidence>
<comment type="similarity">
    <text evidence="1">Belongs to the LysR transcriptional regulatory family.</text>
</comment>
<dbReference type="SUPFAM" id="SSF53850">
    <property type="entry name" value="Periplasmic binding protein-like II"/>
    <property type="match status" value="1"/>
</dbReference>
<dbReference type="InterPro" id="IPR005119">
    <property type="entry name" value="LysR_subst-bd"/>
</dbReference>
<dbReference type="PANTHER" id="PTHR30419">
    <property type="entry name" value="HTH-TYPE TRANSCRIPTIONAL REGULATOR YBHD"/>
    <property type="match status" value="1"/>
</dbReference>
<dbReference type="PRINTS" id="PR00039">
    <property type="entry name" value="HTHLYSR"/>
</dbReference>
<dbReference type="Proteomes" id="UP001500752">
    <property type="component" value="Unassembled WGS sequence"/>
</dbReference>
<dbReference type="PROSITE" id="PS50931">
    <property type="entry name" value="HTH_LYSR"/>
    <property type="match status" value="1"/>
</dbReference>
<dbReference type="Pfam" id="PF03466">
    <property type="entry name" value="LysR_substrate"/>
    <property type="match status" value="1"/>
</dbReference>
<dbReference type="InterPro" id="IPR050950">
    <property type="entry name" value="HTH-type_LysR_regulators"/>
</dbReference>
<keyword evidence="4" id="KW-0804">Transcription</keyword>
<dbReference type="PANTHER" id="PTHR30419:SF8">
    <property type="entry name" value="NITROGEN ASSIMILATION TRANSCRIPTIONAL ACTIVATOR-RELATED"/>
    <property type="match status" value="1"/>
</dbReference>
<protein>
    <submittedName>
        <fullName evidence="6">LysR family transcriptional regulator</fullName>
    </submittedName>
</protein>
<proteinExistence type="inferred from homology"/>
<dbReference type="CDD" id="cd05466">
    <property type="entry name" value="PBP2_LTTR_substrate"/>
    <property type="match status" value="1"/>
</dbReference>
<dbReference type="InterPro" id="IPR036390">
    <property type="entry name" value="WH_DNA-bd_sf"/>
</dbReference>
<dbReference type="Gene3D" id="3.40.190.290">
    <property type="match status" value="1"/>
</dbReference>
<accession>A0ABP7BN98</accession>
<dbReference type="InterPro" id="IPR000847">
    <property type="entry name" value="LysR_HTH_N"/>
</dbReference>
<dbReference type="EMBL" id="BAABEO010000001">
    <property type="protein sequence ID" value="GAA3665760.1"/>
    <property type="molecule type" value="Genomic_DNA"/>
</dbReference>
<keyword evidence="3" id="KW-0238">DNA-binding</keyword>
<feature type="domain" description="HTH lysR-type" evidence="5">
    <location>
        <begin position="1"/>
        <end position="49"/>
    </location>
</feature>
<dbReference type="Pfam" id="PF00126">
    <property type="entry name" value="HTH_1"/>
    <property type="match status" value="1"/>
</dbReference>
<evidence type="ECO:0000313" key="6">
    <source>
        <dbReference type="EMBL" id="GAA3665760.1"/>
    </source>
</evidence>
<sequence>MAVVEAGTITGAAESLHIAQPALSRQIKTLERELKLSLFETRGNRLVLTPSGRAFVPMAQRLMAQTRDTQEAVEALRTGSVRRLSCAATAASIRGFLAAFVASTTPEDPAILTRDVGHFELEDTLLHGTDFIVTPKPPGAGLVSVKLGEINLKAYVHAGHRWAHERRRSVGLSELVGEPLVLPSHHSVSRHLLDDALLAQGLALGEYNECDDGPTILALASAGHGVGVSTELASFDVWGLAIEPPPPAGGTTPPLALSLHMAWLPGHYAESTLRGLAGRIAADLALHRPPVTGERPSP</sequence>
<dbReference type="SUPFAM" id="SSF46785">
    <property type="entry name" value="Winged helix' DNA-binding domain"/>
    <property type="match status" value="1"/>
</dbReference>
<reference evidence="7" key="1">
    <citation type="journal article" date="2019" name="Int. J. Syst. Evol. Microbiol.">
        <title>The Global Catalogue of Microorganisms (GCM) 10K type strain sequencing project: providing services to taxonomists for standard genome sequencing and annotation.</title>
        <authorList>
            <consortium name="The Broad Institute Genomics Platform"/>
            <consortium name="The Broad Institute Genome Sequencing Center for Infectious Disease"/>
            <person name="Wu L."/>
            <person name="Ma J."/>
        </authorList>
    </citation>
    <scope>NUCLEOTIDE SEQUENCE [LARGE SCALE GENOMIC DNA]</scope>
    <source>
        <strain evidence="7">JCM 30742</strain>
    </source>
</reference>
<dbReference type="InterPro" id="IPR036388">
    <property type="entry name" value="WH-like_DNA-bd_sf"/>
</dbReference>